<feature type="transmembrane region" description="Helical" evidence="1">
    <location>
        <begin position="103"/>
        <end position="124"/>
    </location>
</feature>
<evidence type="ECO:0000313" key="3">
    <source>
        <dbReference type="Proteomes" id="UP000177354"/>
    </source>
</evidence>
<evidence type="ECO:0008006" key="4">
    <source>
        <dbReference type="Google" id="ProtNLM"/>
    </source>
</evidence>
<feature type="transmembrane region" description="Helical" evidence="1">
    <location>
        <begin position="327"/>
        <end position="347"/>
    </location>
</feature>
<organism evidence="2 3">
    <name type="scientific">Candidatus Gottesmanbacteria bacterium RIFCSPHIGHO2_01_FULL_40_15</name>
    <dbReference type="NCBI Taxonomy" id="1798376"/>
    <lineage>
        <taxon>Bacteria</taxon>
        <taxon>Candidatus Gottesmaniibacteriota</taxon>
    </lineage>
</organism>
<feature type="transmembrane region" description="Helical" evidence="1">
    <location>
        <begin position="359"/>
        <end position="377"/>
    </location>
</feature>
<proteinExistence type="predicted"/>
<protein>
    <recommendedName>
        <fullName evidence="4">Glycosyltransferase RgtA/B/C/D-like domain-containing protein</fullName>
    </recommendedName>
</protein>
<dbReference type="Proteomes" id="UP000177354">
    <property type="component" value="Unassembled WGS sequence"/>
</dbReference>
<feature type="transmembrane region" description="Helical" evidence="1">
    <location>
        <begin position="301"/>
        <end position="321"/>
    </location>
</feature>
<feature type="transmembrane region" description="Helical" evidence="1">
    <location>
        <begin position="7"/>
        <end position="25"/>
    </location>
</feature>
<keyword evidence="1" id="KW-1133">Transmembrane helix</keyword>
<reference evidence="2 3" key="1">
    <citation type="journal article" date="2016" name="Nat. Commun.">
        <title>Thousands of microbial genomes shed light on interconnected biogeochemical processes in an aquifer system.</title>
        <authorList>
            <person name="Anantharaman K."/>
            <person name="Brown C.T."/>
            <person name="Hug L.A."/>
            <person name="Sharon I."/>
            <person name="Castelle C.J."/>
            <person name="Probst A.J."/>
            <person name="Thomas B.C."/>
            <person name="Singh A."/>
            <person name="Wilkins M.J."/>
            <person name="Karaoz U."/>
            <person name="Brodie E.L."/>
            <person name="Williams K.H."/>
            <person name="Hubbard S.S."/>
            <person name="Banfield J.F."/>
        </authorList>
    </citation>
    <scope>NUCLEOTIDE SEQUENCE [LARGE SCALE GENOMIC DNA]</scope>
</reference>
<dbReference type="EMBL" id="MFJF01000001">
    <property type="protein sequence ID" value="OGG08418.1"/>
    <property type="molecule type" value="Genomic_DNA"/>
</dbReference>
<evidence type="ECO:0000313" key="2">
    <source>
        <dbReference type="EMBL" id="OGG08418.1"/>
    </source>
</evidence>
<evidence type="ECO:0000256" key="1">
    <source>
        <dbReference type="SAM" id="Phobius"/>
    </source>
</evidence>
<keyword evidence="1" id="KW-0812">Transmembrane</keyword>
<feature type="transmembrane region" description="Helical" evidence="1">
    <location>
        <begin position="260"/>
        <end position="280"/>
    </location>
</feature>
<sequence length="551" mass="64216">MFKYKNCILLGILLFFLTFSFYPTVYEIRQSPRLKVKNRNFILEHNYYWPDFNLYLSKVRQGYENRWLAVEKYTSEPHRGSLIQIFYLYMGKIGMSLGLQPNIAYQLGRIILSPLLLIVILMLVQYYFRAPLWQILAFVITLVSGSFLKISRIDGTLRLERFMEWWSNIDSLQRITFIPHILFGQVISFYLLFRITLSKNPLKKSRLLIYIILANLVGLVFPPSLITLLGVLILLQIIEFIKNPKPVSQKVNLLLSSPELRFILFSLPSLLYLYITTKIIPWSALVEFHRTHPMMIPFDQYVLGTGPVIFLGFLAGILAIISKEKRFYPMILWVVVTFLFAALFSVVKEQSPLRFTQTGLFIPLGILGTYFMYRLAGVINLNFYRYLIFFLIVLYIGSNLFVMKMSLNWQLSFINQRVGADIPAVPFPPQTMYPLTEWMDAIIWLKNNTGNEDVVLAEITAGNFIPAYSGNFVYFGQSNTVDYNRKGDEVNRFFTAQMTDSQAGIFLRNGRIGYVFFGVQEKEKLGWKNLEEYYPFLKPVFKNNSVVIYRI</sequence>
<feature type="transmembrane region" description="Helical" evidence="1">
    <location>
        <begin position="207"/>
        <end position="240"/>
    </location>
</feature>
<name>A0A1F5Z7J8_9BACT</name>
<dbReference type="AlphaFoldDB" id="A0A1F5Z7J8"/>
<feature type="transmembrane region" description="Helical" evidence="1">
    <location>
        <begin position="171"/>
        <end position="195"/>
    </location>
</feature>
<accession>A0A1F5Z7J8</accession>
<feature type="transmembrane region" description="Helical" evidence="1">
    <location>
        <begin position="383"/>
        <end position="402"/>
    </location>
</feature>
<feature type="transmembrane region" description="Helical" evidence="1">
    <location>
        <begin position="131"/>
        <end position="151"/>
    </location>
</feature>
<comment type="caution">
    <text evidence="2">The sequence shown here is derived from an EMBL/GenBank/DDBJ whole genome shotgun (WGS) entry which is preliminary data.</text>
</comment>
<keyword evidence="1" id="KW-0472">Membrane</keyword>
<gene>
    <name evidence="2" type="ORF">A2777_03130</name>
</gene>